<name>A0AB39XUN9_9ACTN</name>
<proteinExistence type="predicted"/>
<evidence type="ECO:0000313" key="1">
    <source>
        <dbReference type="EMBL" id="XDV61610.1"/>
    </source>
</evidence>
<organism evidence="1">
    <name type="scientific">Streptomyces sp. R33</name>
    <dbReference type="NCBI Taxonomy" id="3238629"/>
    <lineage>
        <taxon>Bacteria</taxon>
        <taxon>Bacillati</taxon>
        <taxon>Actinomycetota</taxon>
        <taxon>Actinomycetes</taxon>
        <taxon>Kitasatosporales</taxon>
        <taxon>Streptomycetaceae</taxon>
        <taxon>Streptomyces</taxon>
    </lineage>
</organism>
<dbReference type="AlphaFoldDB" id="A0AB39XUN9"/>
<accession>A0AB39XUN9</accession>
<dbReference type="EMBL" id="CP165727">
    <property type="protein sequence ID" value="XDV61610.1"/>
    <property type="molecule type" value="Genomic_DNA"/>
</dbReference>
<reference evidence="1" key="1">
    <citation type="submission" date="2024-08" db="EMBL/GenBank/DDBJ databases">
        <authorList>
            <person name="Yu S.T."/>
        </authorList>
    </citation>
    <scope>NUCLEOTIDE SEQUENCE</scope>
    <source>
        <strain evidence="1">R33</strain>
    </source>
</reference>
<gene>
    <name evidence="1" type="ORF">AB5J51_00715</name>
</gene>
<protein>
    <submittedName>
        <fullName evidence="1">Uncharacterized protein</fullName>
    </submittedName>
</protein>
<sequence length="65" mass="6797">MNGLSADWPLLSLVTTVMVSVALPQKPWGAPMAVISPRLLLSVATTAALARSMLGSETLTQYTPA</sequence>
<dbReference type="RefSeq" id="WP_369776379.1">
    <property type="nucleotide sequence ID" value="NZ_CP165727.1"/>
</dbReference>